<dbReference type="GO" id="GO:0005524">
    <property type="term" value="F:ATP binding"/>
    <property type="evidence" value="ECO:0007669"/>
    <property type="project" value="UniProtKB-KW"/>
</dbReference>
<dbReference type="Gene3D" id="3.30.230.10">
    <property type="match status" value="1"/>
</dbReference>
<keyword evidence="1 8" id="KW-0645">Protease</keyword>
<keyword evidence="2" id="KW-0547">Nucleotide-binding</keyword>
<dbReference type="RefSeq" id="WP_153821127.1">
    <property type="nucleotide sequence ID" value="NZ_WJIE01000005.1"/>
</dbReference>
<evidence type="ECO:0000313" key="10">
    <source>
        <dbReference type="EMBL" id="MRG94324.1"/>
    </source>
</evidence>
<dbReference type="EMBL" id="WJIE01000005">
    <property type="protein sequence ID" value="MRG94324.1"/>
    <property type="molecule type" value="Genomic_DNA"/>
</dbReference>
<dbReference type="GO" id="GO:0004252">
    <property type="term" value="F:serine-type endopeptidase activity"/>
    <property type="evidence" value="ECO:0007669"/>
    <property type="project" value="UniProtKB-UniRule"/>
</dbReference>
<evidence type="ECO:0000259" key="9">
    <source>
        <dbReference type="PROSITE" id="PS51786"/>
    </source>
</evidence>
<dbReference type="Pfam" id="PF22667">
    <property type="entry name" value="Lon_lid"/>
    <property type="match status" value="1"/>
</dbReference>
<keyword evidence="5" id="KW-0067">ATP-binding</keyword>
<comment type="similarity">
    <text evidence="8">Belongs to the peptidase S16 family.</text>
</comment>
<dbReference type="SUPFAM" id="SSF54211">
    <property type="entry name" value="Ribosomal protein S5 domain 2-like"/>
    <property type="match status" value="1"/>
</dbReference>
<dbReference type="Gene3D" id="3.40.50.300">
    <property type="entry name" value="P-loop containing nucleotide triphosphate hydrolases"/>
    <property type="match status" value="1"/>
</dbReference>
<keyword evidence="3 8" id="KW-0378">Hydrolase</keyword>
<evidence type="ECO:0000256" key="5">
    <source>
        <dbReference type="ARBA" id="ARBA00022840"/>
    </source>
</evidence>
<dbReference type="Pfam" id="PF05362">
    <property type="entry name" value="Lon_C"/>
    <property type="match status" value="1"/>
</dbReference>
<evidence type="ECO:0000256" key="8">
    <source>
        <dbReference type="PROSITE-ProRule" id="PRU01122"/>
    </source>
</evidence>
<dbReference type="InterPro" id="IPR014721">
    <property type="entry name" value="Ribsml_uS5_D2-typ_fold_subgr"/>
</dbReference>
<accession>A0A6N7PW65</accession>
<dbReference type="GO" id="GO:0030163">
    <property type="term" value="P:protein catabolic process"/>
    <property type="evidence" value="ECO:0007669"/>
    <property type="project" value="InterPro"/>
</dbReference>
<dbReference type="Proteomes" id="UP000440224">
    <property type="component" value="Unassembled WGS sequence"/>
</dbReference>
<feature type="active site" evidence="8">
    <location>
        <position position="651"/>
    </location>
</feature>
<dbReference type="InterPro" id="IPR020568">
    <property type="entry name" value="Ribosomal_Su5_D2-typ_SF"/>
</dbReference>
<reference evidence="10 11" key="1">
    <citation type="submission" date="2019-10" db="EMBL/GenBank/DDBJ databases">
        <title>A soil myxobacterium in the family Polyangiaceae.</title>
        <authorList>
            <person name="Li Y."/>
            <person name="Wang J."/>
        </authorList>
    </citation>
    <scope>NUCLEOTIDE SEQUENCE [LARGE SCALE GENOMIC DNA]</scope>
    <source>
        <strain evidence="10 11">DSM 14734</strain>
    </source>
</reference>
<dbReference type="InterPro" id="IPR027417">
    <property type="entry name" value="P-loop_NTPase"/>
</dbReference>
<dbReference type="PROSITE" id="PS51786">
    <property type="entry name" value="LON_PROTEOLYTIC"/>
    <property type="match status" value="1"/>
</dbReference>
<feature type="active site" evidence="8">
    <location>
        <position position="694"/>
    </location>
</feature>
<dbReference type="OrthoDB" id="9803599at2"/>
<dbReference type="SUPFAM" id="SSF52540">
    <property type="entry name" value="P-loop containing nucleoside triphosphate hydrolases"/>
    <property type="match status" value="1"/>
</dbReference>
<dbReference type="AlphaFoldDB" id="A0A6N7PW65"/>
<dbReference type="PANTHER" id="PTHR10046">
    <property type="entry name" value="ATP DEPENDENT LON PROTEASE FAMILY MEMBER"/>
    <property type="match status" value="1"/>
</dbReference>
<dbReference type="Pfam" id="PF00004">
    <property type="entry name" value="AAA"/>
    <property type="match status" value="1"/>
</dbReference>
<sequence length="740" mass="78800">MDTVALVALARAARDGKVPPEILALTITSSVELPSLVTGRWGTRCRIVAADETSLTLAGLKRARLVTARGKEPPYTADVDTPDEDEPTPDTKALLSAAHLLFAALDQGAAPEPLDFHAPLRSALAAAARAISGKGELAELTQHPLEEGIRRVALLLAARADGRHAACELEEMLRQAMAKPEVPKALRQKLWSQVVELQKRLDLHDPAIAEEGDDLARLQRKLSQAGMPKAARETAKRELRLLRGMQSNHHDYSTYTNHLDFMARLPWQPDPERPIDLAAVRAALDRGHHGLEKPKRRVAEYLAVRKLGGENASMILCLAGPPGVGKTTIARAMAEALGRPFARVALGGVHDESEIRGHRLSYVAASAGRILRAIAQAGSASALVLLDEIDKIGEGRTRSPMAALLEVLDPEQNPHFQDNFLGVPYDLSHVLFVATANDTSQIHPTLLDRLELCEIEGYTAVEKTMILRTHLLDRLRAEIGLPKTPEIEDEAVTALIDGHTREAGVRQLRHALAKVLRARALALVTRKDGGATEANDEAGAPITVAEVEAALGPPRFTKAKALGVLPVGVTTGLSVGPGGGSVLFVEAATMPGRGELVSTGSLGDVLKESVRAALSHLRAETSRYGVEQGKLASTDIHVHVPEAALAKDGPSAGTAIFAALVSALSGRPAPADAALTGELSLSGRVLPVGGIRAKLIAAERAGLARVVIPEANRADVPEDLHLDVTFVNTVEEVYRALFPA</sequence>
<evidence type="ECO:0000256" key="3">
    <source>
        <dbReference type="ARBA" id="ARBA00022801"/>
    </source>
</evidence>
<keyword evidence="11" id="KW-1185">Reference proteome</keyword>
<name>A0A6N7PW65_9BACT</name>
<dbReference type="Gene3D" id="1.20.5.5270">
    <property type="match status" value="1"/>
</dbReference>
<evidence type="ECO:0000256" key="6">
    <source>
        <dbReference type="ARBA" id="ARBA00050665"/>
    </source>
</evidence>
<dbReference type="InterPro" id="IPR003593">
    <property type="entry name" value="AAA+_ATPase"/>
</dbReference>
<dbReference type="GO" id="GO:0006508">
    <property type="term" value="P:proteolysis"/>
    <property type="evidence" value="ECO:0007669"/>
    <property type="project" value="UniProtKB-KW"/>
</dbReference>
<dbReference type="SMART" id="SM00382">
    <property type="entry name" value="AAA"/>
    <property type="match status" value="1"/>
</dbReference>
<evidence type="ECO:0000256" key="1">
    <source>
        <dbReference type="ARBA" id="ARBA00022670"/>
    </source>
</evidence>
<gene>
    <name evidence="10" type="ORF">GF068_20715</name>
</gene>
<dbReference type="InterPro" id="IPR003959">
    <property type="entry name" value="ATPase_AAA_core"/>
</dbReference>
<dbReference type="GO" id="GO:0004176">
    <property type="term" value="F:ATP-dependent peptidase activity"/>
    <property type="evidence" value="ECO:0007669"/>
    <property type="project" value="UniProtKB-UniRule"/>
</dbReference>
<organism evidence="10 11">
    <name type="scientific">Polyangium spumosum</name>
    <dbReference type="NCBI Taxonomy" id="889282"/>
    <lineage>
        <taxon>Bacteria</taxon>
        <taxon>Pseudomonadati</taxon>
        <taxon>Myxococcota</taxon>
        <taxon>Polyangia</taxon>
        <taxon>Polyangiales</taxon>
        <taxon>Polyangiaceae</taxon>
        <taxon>Polyangium</taxon>
    </lineage>
</organism>
<dbReference type="FunFam" id="3.40.50.300:FF:000021">
    <property type="entry name" value="Lon protease homolog"/>
    <property type="match status" value="1"/>
</dbReference>
<dbReference type="EC" id="3.4.21.53" evidence="7 8"/>
<comment type="catalytic activity">
    <reaction evidence="6 8">
        <text>Hydrolysis of proteins in presence of ATP.</text>
        <dbReference type="EC" id="3.4.21.53"/>
    </reaction>
</comment>
<dbReference type="InterPro" id="IPR008269">
    <property type="entry name" value="Lon_proteolytic"/>
</dbReference>
<keyword evidence="4 8" id="KW-0720">Serine protease</keyword>
<dbReference type="InterPro" id="IPR027065">
    <property type="entry name" value="Lon_Prtase"/>
</dbReference>
<dbReference type="InterPro" id="IPR054594">
    <property type="entry name" value="Lon_lid"/>
</dbReference>
<evidence type="ECO:0000256" key="2">
    <source>
        <dbReference type="ARBA" id="ARBA00022741"/>
    </source>
</evidence>
<dbReference type="Gene3D" id="1.10.8.60">
    <property type="match status" value="1"/>
</dbReference>
<evidence type="ECO:0000313" key="11">
    <source>
        <dbReference type="Proteomes" id="UP000440224"/>
    </source>
</evidence>
<evidence type="ECO:0000256" key="4">
    <source>
        <dbReference type="ARBA" id="ARBA00022825"/>
    </source>
</evidence>
<evidence type="ECO:0000256" key="7">
    <source>
        <dbReference type="ARBA" id="ARBA00066743"/>
    </source>
</evidence>
<protein>
    <recommendedName>
        <fullName evidence="7 8">endopeptidase La</fullName>
        <ecNumber evidence="7 8">3.4.21.53</ecNumber>
    </recommendedName>
</protein>
<comment type="caution">
    <text evidence="10">The sequence shown here is derived from an EMBL/GenBank/DDBJ whole genome shotgun (WGS) entry which is preliminary data.</text>
</comment>
<feature type="domain" description="Lon proteolytic" evidence="9">
    <location>
        <begin position="564"/>
        <end position="740"/>
    </location>
</feature>
<dbReference type="PRINTS" id="PR00830">
    <property type="entry name" value="ENDOLAPTASE"/>
</dbReference>
<dbReference type="GO" id="GO:0016887">
    <property type="term" value="F:ATP hydrolysis activity"/>
    <property type="evidence" value="ECO:0007669"/>
    <property type="project" value="InterPro"/>
</dbReference>
<proteinExistence type="inferred from homology"/>